<evidence type="ECO:0000313" key="3">
    <source>
        <dbReference type="Proteomes" id="UP000807504"/>
    </source>
</evidence>
<sequence>MMQSVPSLTESLEELIIKSTTETISVSSTTEPTPEPPIPESVAGPPTIEPTVESVHGPSTAEPPSTEFVAVPSTAEHSPLQMHILPVTFPSEVPKSGLFPEPGDLIVTFQNPPKRV</sequence>
<dbReference type="EMBL" id="JABXBU010000011">
    <property type="protein sequence ID" value="KAF8790998.1"/>
    <property type="molecule type" value="Genomic_DNA"/>
</dbReference>
<gene>
    <name evidence="2" type="ORF">HNY73_005936</name>
</gene>
<dbReference type="Proteomes" id="UP000807504">
    <property type="component" value="Unassembled WGS sequence"/>
</dbReference>
<protein>
    <submittedName>
        <fullName evidence="2">Uncharacterized protein</fullName>
    </submittedName>
</protein>
<feature type="region of interest" description="Disordered" evidence="1">
    <location>
        <begin position="1"/>
        <end position="66"/>
    </location>
</feature>
<evidence type="ECO:0000256" key="1">
    <source>
        <dbReference type="SAM" id="MobiDB-lite"/>
    </source>
</evidence>
<reference evidence="2" key="1">
    <citation type="journal article" date="2020" name="bioRxiv">
        <title>Chromosome-level reference genome of the European wasp spider Argiope bruennichi: a resource for studies on range expansion and evolutionary adaptation.</title>
        <authorList>
            <person name="Sheffer M.M."/>
            <person name="Hoppe A."/>
            <person name="Krehenwinkel H."/>
            <person name="Uhl G."/>
            <person name="Kuss A.W."/>
            <person name="Jensen L."/>
            <person name="Jensen C."/>
            <person name="Gillespie R.G."/>
            <person name="Hoff K.J."/>
            <person name="Prost S."/>
        </authorList>
    </citation>
    <scope>NUCLEOTIDE SEQUENCE</scope>
</reference>
<comment type="caution">
    <text evidence="2">The sequence shown here is derived from an EMBL/GenBank/DDBJ whole genome shotgun (WGS) entry which is preliminary data.</text>
</comment>
<name>A0A8T0FLA0_ARGBR</name>
<evidence type="ECO:0000313" key="2">
    <source>
        <dbReference type="EMBL" id="KAF8790998.1"/>
    </source>
</evidence>
<reference evidence="2" key="2">
    <citation type="submission" date="2020-06" db="EMBL/GenBank/DDBJ databases">
        <authorList>
            <person name="Sheffer M."/>
        </authorList>
    </citation>
    <scope>NUCLEOTIDE SEQUENCE</scope>
</reference>
<keyword evidence="3" id="KW-1185">Reference proteome</keyword>
<proteinExistence type="predicted"/>
<dbReference type="AlphaFoldDB" id="A0A8T0FLA0"/>
<feature type="compositionally biased region" description="Polar residues" evidence="1">
    <location>
        <begin position="1"/>
        <end position="10"/>
    </location>
</feature>
<feature type="compositionally biased region" description="Low complexity" evidence="1">
    <location>
        <begin position="19"/>
        <end position="32"/>
    </location>
</feature>
<accession>A0A8T0FLA0</accession>
<organism evidence="2 3">
    <name type="scientific">Argiope bruennichi</name>
    <name type="common">Wasp spider</name>
    <name type="synonym">Aranea bruennichi</name>
    <dbReference type="NCBI Taxonomy" id="94029"/>
    <lineage>
        <taxon>Eukaryota</taxon>
        <taxon>Metazoa</taxon>
        <taxon>Ecdysozoa</taxon>
        <taxon>Arthropoda</taxon>
        <taxon>Chelicerata</taxon>
        <taxon>Arachnida</taxon>
        <taxon>Araneae</taxon>
        <taxon>Araneomorphae</taxon>
        <taxon>Entelegynae</taxon>
        <taxon>Araneoidea</taxon>
        <taxon>Araneidae</taxon>
        <taxon>Argiope</taxon>
    </lineage>
</organism>